<feature type="compositionally biased region" description="Polar residues" evidence="1">
    <location>
        <begin position="180"/>
        <end position="190"/>
    </location>
</feature>
<gene>
    <name evidence="2" type="ORF">PCL_04190</name>
</gene>
<dbReference type="AlphaFoldDB" id="A0A2U3ER72"/>
<dbReference type="Proteomes" id="UP000245956">
    <property type="component" value="Unassembled WGS sequence"/>
</dbReference>
<protein>
    <submittedName>
        <fullName evidence="2">Uncharacterized protein</fullName>
    </submittedName>
</protein>
<name>A0A2U3ER72_PURLI</name>
<feature type="compositionally biased region" description="Polar residues" evidence="1">
    <location>
        <begin position="269"/>
        <end position="283"/>
    </location>
</feature>
<proteinExistence type="predicted"/>
<evidence type="ECO:0000256" key="1">
    <source>
        <dbReference type="SAM" id="MobiDB-lite"/>
    </source>
</evidence>
<comment type="caution">
    <text evidence="2">The sequence shown here is derived from an EMBL/GenBank/DDBJ whole genome shotgun (WGS) entry which is preliminary data.</text>
</comment>
<evidence type="ECO:0000313" key="3">
    <source>
        <dbReference type="Proteomes" id="UP000245956"/>
    </source>
</evidence>
<feature type="compositionally biased region" description="Gly residues" evidence="1">
    <location>
        <begin position="1"/>
        <end position="16"/>
    </location>
</feature>
<accession>A0A2U3ER72</accession>
<feature type="compositionally biased region" description="Low complexity" evidence="1">
    <location>
        <begin position="78"/>
        <end position="87"/>
    </location>
</feature>
<feature type="compositionally biased region" description="Pro residues" evidence="1">
    <location>
        <begin position="236"/>
        <end position="245"/>
    </location>
</feature>
<reference evidence="2 3" key="1">
    <citation type="journal article" date="2016" name="Front. Microbiol.">
        <title>Genome and transcriptome sequences reveal the specific parasitism of the nematophagous Purpureocillium lilacinum 36-1.</title>
        <authorList>
            <person name="Xie J."/>
            <person name="Li S."/>
            <person name="Mo C."/>
            <person name="Xiao X."/>
            <person name="Peng D."/>
            <person name="Wang G."/>
            <person name="Xiao Y."/>
        </authorList>
    </citation>
    <scope>NUCLEOTIDE SEQUENCE [LARGE SCALE GENOMIC DNA]</scope>
    <source>
        <strain evidence="2 3">36-1</strain>
    </source>
</reference>
<sequence>MSHLTGRGGPSGGTEGSGTERPPPQQLSVERHWRQHQARPGLEARPHTHAHTTQAQRAKTGDATIPPAHQLVDPDQWLGPRGPRGPRLGRIWRTGHPPPCLQSSFKRSPRPLILPLLPPPPRAGSYRFCHLRPLRRNHTRHQTHAHPDKGSQPNTHTPETELAEHNSNSTHIERERESRCTPSPDTLSLTESHKPVPAKARPGRRREQGATGGPQHPKSPPTAAATPAAALMGEPSPAPPPPSAQQPPHRLMDKAAQTNHRKRLVNPSIIISNSHSRSPTVRY</sequence>
<organism evidence="2 3">
    <name type="scientific">Purpureocillium lilacinum</name>
    <name type="common">Paecilomyces lilacinus</name>
    <dbReference type="NCBI Taxonomy" id="33203"/>
    <lineage>
        <taxon>Eukaryota</taxon>
        <taxon>Fungi</taxon>
        <taxon>Dikarya</taxon>
        <taxon>Ascomycota</taxon>
        <taxon>Pezizomycotina</taxon>
        <taxon>Sordariomycetes</taxon>
        <taxon>Hypocreomycetidae</taxon>
        <taxon>Hypocreales</taxon>
        <taxon>Ophiocordycipitaceae</taxon>
        <taxon>Purpureocillium</taxon>
    </lineage>
</organism>
<feature type="compositionally biased region" description="Low complexity" evidence="1">
    <location>
        <begin position="221"/>
        <end position="230"/>
    </location>
</feature>
<feature type="region of interest" description="Disordered" evidence="1">
    <location>
        <begin position="1"/>
        <end position="87"/>
    </location>
</feature>
<feature type="region of interest" description="Disordered" evidence="1">
    <location>
        <begin position="138"/>
        <end position="283"/>
    </location>
</feature>
<dbReference type="EMBL" id="LCWV01000001">
    <property type="protein sequence ID" value="PWI76996.1"/>
    <property type="molecule type" value="Genomic_DNA"/>
</dbReference>
<evidence type="ECO:0000313" key="2">
    <source>
        <dbReference type="EMBL" id="PWI76996.1"/>
    </source>
</evidence>